<evidence type="ECO:0000256" key="1">
    <source>
        <dbReference type="ARBA" id="ARBA00009477"/>
    </source>
</evidence>
<evidence type="ECO:0000256" key="3">
    <source>
        <dbReference type="SAM" id="SignalP"/>
    </source>
</evidence>
<keyword evidence="2" id="KW-0813">Transport</keyword>
<dbReference type="EMBL" id="QAON01000012">
    <property type="protein sequence ID" value="PTQ88417.1"/>
    <property type="molecule type" value="Genomic_DNA"/>
</dbReference>
<feature type="domain" description="CzcB-like alpha-helical hairpin" evidence="5">
    <location>
        <begin position="106"/>
        <end position="162"/>
    </location>
</feature>
<dbReference type="InterPro" id="IPR058648">
    <property type="entry name" value="HH_CzcB-like"/>
</dbReference>
<dbReference type="Proteomes" id="UP000244223">
    <property type="component" value="Unassembled WGS sequence"/>
</dbReference>
<proteinExistence type="inferred from homology"/>
<comment type="caution">
    <text evidence="6">The sequence shown here is derived from an EMBL/GenBank/DDBJ whole genome shotgun (WGS) entry which is preliminary data.</text>
</comment>
<protein>
    <submittedName>
        <fullName evidence="6">RND family efflux transporter MFP subunit</fullName>
    </submittedName>
</protein>
<evidence type="ECO:0000256" key="2">
    <source>
        <dbReference type="ARBA" id="ARBA00022448"/>
    </source>
</evidence>
<gene>
    <name evidence="6" type="ORF">C8N29_11262</name>
</gene>
<dbReference type="SUPFAM" id="SSF111369">
    <property type="entry name" value="HlyD-like secretion proteins"/>
    <property type="match status" value="1"/>
</dbReference>
<reference evidence="6 7" key="1">
    <citation type="submission" date="2018-04" db="EMBL/GenBank/DDBJ databases">
        <title>Genomic Encyclopedia of Archaeal and Bacterial Type Strains, Phase II (KMG-II): from individual species to whole genera.</title>
        <authorList>
            <person name="Goeker M."/>
        </authorList>
    </citation>
    <scope>NUCLEOTIDE SEQUENCE [LARGE SCALE GENOMIC DNA]</scope>
    <source>
        <strain evidence="6 7">DSM 5822</strain>
    </source>
</reference>
<dbReference type="GO" id="GO:0060003">
    <property type="term" value="P:copper ion export"/>
    <property type="evidence" value="ECO:0007669"/>
    <property type="project" value="TreeGrafter"/>
</dbReference>
<dbReference type="GO" id="GO:0016020">
    <property type="term" value="C:membrane"/>
    <property type="evidence" value="ECO:0007669"/>
    <property type="project" value="InterPro"/>
</dbReference>
<accession>A0A2T5IWU6</accession>
<dbReference type="InterPro" id="IPR051909">
    <property type="entry name" value="MFP_Cation_Efflux"/>
</dbReference>
<dbReference type="Pfam" id="PF25893">
    <property type="entry name" value="HH_CzcB"/>
    <property type="match status" value="1"/>
</dbReference>
<evidence type="ECO:0000259" key="4">
    <source>
        <dbReference type="Pfam" id="PF00364"/>
    </source>
</evidence>
<dbReference type="PANTHER" id="PTHR30097:SF4">
    <property type="entry name" value="SLR6042 PROTEIN"/>
    <property type="match status" value="1"/>
</dbReference>
<evidence type="ECO:0000313" key="6">
    <source>
        <dbReference type="EMBL" id="PTQ88417.1"/>
    </source>
</evidence>
<comment type="similarity">
    <text evidence="1">Belongs to the membrane fusion protein (MFP) (TC 8.A.1) family.</text>
</comment>
<feature type="chain" id="PRO_5015401931" evidence="3">
    <location>
        <begin position="25"/>
        <end position="360"/>
    </location>
</feature>
<dbReference type="Gene3D" id="1.10.287.470">
    <property type="entry name" value="Helix hairpin bin"/>
    <property type="match status" value="1"/>
</dbReference>
<dbReference type="Pfam" id="PF00364">
    <property type="entry name" value="Biotin_lipoyl"/>
    <property type="match status" value="1"/>
</dbReference>
<dbReference type="PANTHER" id="PTHR30097">
    <property type="entry name" value="CATION EFFLUX SYSTEM PROTEIN CUSB"/>
    <property type="match status" value="1"/>
</dbReference>
<dbReference type="InterPro" id="IPR006143">
    <property type="entry name" value="RND_pump_MFP"/>
</dbReference>
<dbReference type="InterPro" id="IPR000089">
    <property type="entry name" value="Biotin_lipoyl"/>
</dbReference>
<name>A0A2T5IWU6_9GAMM</name>
<dbReference type="Gene3D" id="2.40.30.170">
    <property type="match status" value="1"/>
</dbReference>
<dbReference type="AlphaFoldDB" id="A0A2T5IWU6"/>
<organism evidence="6 7">
    <name type="scientific">Agitococcus lubricus</name>
    <dbReference type="NCBI Taxonomy" id="1077255"/>
    <lineage>
        <taxon>Bacteria</taxon>
        <taxon>Pseudomonadati</taxon>
        <taxon>Pseudomonadota</taxon>
        <taxon>Gammaproteobacteria</taxon>
        <taxon>Moraxellales</taxon>
        <taxon>Moraxellaceae</taxon>
        <taxon>Agitococcus</taxon>
    </lineage>
</organism>
<feature type="domain" description="Lipoyl-binding" evidence="4">
    <location>
        <begin position="177"/>
        <end position="207"/>
    </location>
</feature>
<dbReference type="NCBIfam" id="TIGR01730">
    <property type="entry name" value="RND_mfp"/>
    <property type="match status" value="1"/>
</dbReference>
<dbReference type="Gene3D" id="2.40.50.100">
    <property type="match status" value="1"/>
</dbReference>
<evidence type="ECO:0000259" key="5">
    <source>
        <dbReference type="Pfam" id="PF25893"/>
    </source>
</evidence>
<dbReference type="GO" id="GO:0030288">
    <property type="term" value="C:outer membrane-bounded periplasmic space"/>
    <property type="evidence" value="ECO:0007669"/>
    <property type="project" value="TreeGrafter"/>
</dbReference>
<keyword evidence="3" id="KW-0732">Signal</keyword>
<dbReference type="GO" id="GO:0046914">
    <property type="term" value="F:transition metal ion binding"/>
    <property type="evidence" value="ECO:0007669"/>
    <property type="project" value="TreeGrafter"/>
</dbReference>
<dbReference type="GO" id="GO:0015679">
    <property type="term" value="P:plasma membrane copper ion transport"/>
    <property type="evidence" value="ECO:0007669"/>
    <property type="project" value="TreeGrafter"/>
</dbReference>
<sequence length="360" mass="38726">MRVHKQILACFLLGHSVIGTVAFAETINFSPTQLSQAKITTTKLLPATQAHSNLTLNGQAVWSSQAQSTIAAPVSGIIQQLSIENLQTISAGQTIATLHSPQLLTWQSELLQAQAQRDLAAQHLQREQQLFNEGIIAEKRIFEARNALTMADVSLKQKQQLMQLVGKVAGKQLDPQLTIKANQSGVVSEVLVSQGQQVEAGTPLVKLVRNGQLWLQLQATPAQAQQIRVGNAVQVAGCATGQVKSLANGLTANTQTRIIQVSVPQAQQCLQPLQYVSAQVLAQSSNSQGWTVPSQALVKQNNQWYVFKQTAQGFEPIAVNILSQSNKQTLIDGQALQANMPIAITGLVQIKAAWSGMGGE</sequence>
<keyword evidence="7" id="KW-1185">Reference proteome</keyword>
<evidence type="ECO:0000313" key="7">
    <source>
        <dbReference type="Proteomes" id="UP000244223"/>
    </source>
</evidence>
<dbReference type="GO" id="GO:0022857">
    <property type="term" value="F:transmembrane transporter activity"/>
    <property type="evidence" value="ECO:0007669"/>
    <property type="project" value="InterPro"/>
</dbReference>
<feature type="signal peptide" evidence="3">
    <location>
        <begin position="1"/>
        <end position="24"/>
    </location>
</feature>